<protein>
    <submittedName>
        <fullName evidence="2">Uncharacterized protein</fullName>
    </submittedName>
</protein>
<organism evidence="2 3">
    <name type="scientific">Prymnesium parvum</name>
    <name type="common">Toxic golden alga</name>
    <dbReference type="NCBI Taxonomy" id="97485"/>
    <lineage>
        <taxon>Eukaryota</taxon>
        <taxon>Haptista</taxon>
        <taxon>Haptophyta</taxon>
        <taxon>Prymnesiophyceae</taxon>
        <taxon>Prymnesiales</taxon>
        <taxon>Prymnesiaceae</taxon>
        <taxon>Prymnesium</taxon>
    </lineage>
</organism>
<dbReference type="AlphaFoldDB" id="A0AB34J4G7"/>
<feature type="compositionally biased region" description="Basic and acidic residues" evidence="1">
    <location>
        <begin position="85"/>
        <end position="134"/>
    </location>
</feature>
<dbReference type="Gene3D" id="3.80.10.10">
    <property type="entry name" value="Ribonuclease Inhibitor"/>
    <property type="match status" value="1"/>
</dbReference>
<evidence type="ECO:0000256" key="1">
    <source>
        <dbReference type="SAM" id="MobiDB-lite"/>
    </source>
</evidence>
<feature type="compositionally biased region" description="Pro residues" evidence="1">
    <location>
        <begin position="31"/>
        <end position="41"/>
    </location>
</feature>
<feature type="region of interest" description="Disordered" evidence="1">
    <location>
        <begin position="1"/>
        <end position="134"/>
    </location>
</feature>
<reference evidence="2 3" key="1">
    <citation type="journal article" date="2024" name="Science">
        <title>Giant polyketide synthase enzymes in the biosynthesis of giant marine polyether toxins.</title>
        <authorList>
            <person name="Fallon T.R."/>
            <person name="Shende V.V."/>
            <person name="Wierzbicki I.H."/>
            <person name="Pendleton A.L."/>
            <person name="Watervoot N.F."/>
            <person name="Auber R.P."/>
            <person name="Gonzalez D.J."/>
            <person name="Wisecaver J.H."/>
            <person name="Moore B.S."/>
        </authorList>
    </citation>
    <scope>NUCLEOTIDE SEQUENCE [LARGE SCALE GENOMIC DNA]</scope>
    <source>
        <strain evidence="2 3">12B1</strain>
    </source>
</reference>
<feature type="compositionally biased region" description="Basic and acidic residues" evidence="1">
    <location>
        <begin position="21"/>
        <end position="30"/>
    </location>
</feature>
<proteinExistence type="predicted"/>
<comment type="caution">
    <text evidence="2">The sequence shown here is derived from an EMBL/GenBank/DDBJ whole genome shotgun (WGS) entry which is preliminary data.</text>
</comment>
<feature type="region of interest" description="Disordered" evidence="1">
    <location>
        <begin position="250"/>
        <end position="269"/>
    </location>
</feature>
<evidence type="ECO:0000313" key="2">
    <source>
        <dbReference type="EMBL" id="KAL1511364.1"/>
    </source>
</evidence>
<feature type="region of interest" description="Disordered" evidence="1">
    <location>
        <begin position="749"/>
        <end position="768"/>
    </location>
</feature>
<name>A0AB34J4G7_PRYPA</name>
<dbReference type="EMBL" id="JBGBPQ010000014">
    <property type="protein sequence ID" value="KAL1511364.1"/>
    <property type="molecule type" value="Genomic_DNA"/>
</dbReference>
<accession>A0AB34J4G7</accession>
<feature type="compositionally biased region" description="Basic and acidic residues" evidence="1">
    <location>
        <begin position="168"/>
        <end position="187"/>
    </location>
</feature>
<evidence type="ECO:0000313" key="3">
    <source>
        <dbReference type="Proteomes" id="UP001515480"/>
    </source>
</evidence>
<sequence length="793" mass="86172">MDALAALLNQRTPPLKHRALPRRDVAREEGSPPPDPPPAPPRENGDGSPAGAGGEEPSGGDSPSDRQSQQRARMEAAQEAWRAARRAEISEARRERQLERPRARGEREARDSFKCRREAREAREAEQARRRAEAERCWREACEAELELVRRARRAQLRLPEGGGKAAAEAHPRAAAGGEREVRRAQELRAREAARREVELVAQRAAREKEERQREERQRSEAAAAESMAASASSAAAAAAAAAAKAEEQRDHAALARAEERAAREEQEQRDLQLFEMLAEQDMLEGTTHPRLLTEATSIWAALSKHHGGVAEVRLVRLSWLLDRAARRLHLPRRSELEASNEASGEAMRASPFLSMSEMRELPTGFNGQLPLLAVQASAVMTSEESYSAQWLEALAATITDMQTCEASFQRLPAEAGVFIEWCSLPQPNKNGGGRSADEQAAYRAAVCRCRLWYAHELVTVALHGGGHAGSHSRRQQARRRGVAPSAEAAADGWLVFARELSLLRTGVSAPRHCAFLSWPQHVEVGNPLGVAASSPPLPPEQLGSILATKRWPAGTASARLATELYNKALTAFLGGLVELRLVHEDWTEDDMVGVVALLPLCVCATHLTIGIEAMGRRGFSALGNALSEGALPELQYLSVGQNSIGRDAVPLLEALIPSGDVRRDPRASAPLPTLRVLNFFGVLIEDAPLSALAKVIGEGGLQGLEDLQIWTQKAGAEGIMALAEVIKNGCASRLQFVDMSGDTVKPLERKPTKAHVGPEHKPAGKGPAEAMRRACSEKAIQFSFSNSTNYKI</sequence>
<dbReference type="SUPFAM" id="SSF52047">
    <property type="entry name" value="RNI-like"/>
    <property type="match status" value="1"/>
</dbReference>
<dbReference type="Proteomes" id="UP001515480">
    <property type="component" value="Unassembled WGS sequence"/>
</dbReference>
<feature type="compositionally biased region" description="Basic and acidic residues" evidence="1">
    <location>
        <begin position="749"/>
        <end position="763"/>
    </location>
</feature>
<gene>
    <name evidence="2" type="ORF">AB1Y20_006166</name>
</gene>
<feature type="region of interest" description="Disordered" evidence="1">
    <location>
        <begin position="159"/>
        <end position="187"/>
    </location>
</feature>
<feature type="region of interest" description="Disordered" evidence="1">
    <location>
        <begin position="205"/>
        <end position="228"/>
    </location>
</feature>
<dbReference type="InterPro" id="IPR032675">
    <property type="entry name" value="LRR_dom_sf"/>
</dbReference>
<keyword evidence="3" id="KW-1185">Reference proteome</keyword>
<feature type="compositionally biased region" description="Basic and acidic residues" evidence="1">
    <location>
        <begin position="205"/>
        <end position="220"/>
    </location>
</feature>
<feature type="compositionally biased region" description="Low complexity" evidence="1">
    <location>
        <begin position="59"/>
        <end position="81"/>
    </location>
</feature>
<feature type="compositionally biased region" description="Gly residues" evidence="1">
    <location>
        <begin position="48"/>
        <end position="57"/>
    </location>
</feature>